<protein>
    <submittedName>
        <fullName evidence="3">Uncharacterized protein</fullName>
    </submittedName>
</protein>
<dbReference type="SUPFAM" id="SSF58100">
    <property type="entry name" value="Bacterial hemolysins"/>
    <property type="match status" value="1"/>
</dbReference>
<feature type="region of interest" description="Disordered" evidence="2">
    <location>
        <begin position="200"/>
        <end position="264"/>
    </location>
</feature>
<feature type="region of interest" description="Disordered" evidence="2">
    <location>
        <begin position="291"/>
        <end position="340"/>
    </location>
</feature>
<feature type="compositionally biased region" description="Gly residues" evidence="2">
    <location>
        <begin position="200"/>
        <end position="211"/>
    </location>
</feature>
<feature type="compositionally biased region" description="Basic and acidic residues" evidence="2">
    <location>
        <begin position="164"/>
        <end position="179"/>
    </location>
</feature>
<evidence type="ECO:0000256" key="2">
    <source>
        <dbReference type="SAM" id="MobiDB-lite"/>
    </source>
</evidence>
<evidence type="ECO:0000256" key="1">
    <source>
        <dbReference type="SAM" id="Coils"/>
    </source>
</evidence>
<name>A0AAN9TX93_9PEZI</name>
<keyword evidence="1" id="KW-0175">Coiled coil</keyword>
<feature type="coiled-coil region" evidence="1">
    <location>
        <begin position="486"/>
        <end position="527"/>
    </location>
</feature>
<feature type="region of interest" description="Disordered" evidence="2">
    <location>
        <begin position="85"/>
        <end position="135"/>
    </location>
</feature>
<evidence type="ECO:0000313" key="4">
    <source>
        <dbReference type="Proteomes" id="UP001320245"/>
    </source>
</evidence>
<evidence type="ECO:0000313" key="3">
    <source>
        <dbReference type="EMBL" id="KAK7729789.1"/>
    </source>
</evidence>
<dbReference type="Proteomes" id="UP001320245">
    <property type="component" value="Unassembled WGS sequence"/>
</dbReference>
<comment type="caution">
    <text evidence="3">The sequence shown here is derived from an EMBL/GenBank/DDBJ whole genome shotgun (WGS) entry which is preliminary data.</text>
</comment>
<feature type="compositionally biased region" description="Low complexity" evidence="2">
    <location>
        <begin position="102"/>
        <end position="111"/>
    </location>
</feature>
<proteinExistence type="predicted"/>
<feature type="compositionally biased region" description="Low complexity" evidence="2">
    <location>
        <begin position="212"/>
        <end position="229"/>
    </location>
</feature>
<feature type="compositionally biased region" description="Basic residues" evidence="2">
    <location>
        <begin position="112"/>
        <end position="121"/>
    </location>
</feature>
<organism evidence="3 4">
    <name type="scientific">Cytospora paraplurivora</name>
    <dbReference type="NCBI Taxonomy" id="2898453"/>
    <lineage>
        <taxon>Eukaryota</taxon>
        <taxon>Fungi</taxon>
        <taxon>Dikarya</taxon>
        <taxon>Ascomycota</taxon>
        <taxon>Pezizomycotina</taxon>
        <taxon>Sordariomycetes</taxon>
        <taxon>Sordariomycetidae</taxon>
        <taxon>Diaporthales</taxon>
        <taxon>Cytosporaceae</taxon>
        <taxon>Cytospora</taxon>
    </lineage>
</organism>
<sequence length="576" mass="63283">MPRPHNNYANDTDSNTAASDIYDVDVNVTMLPPRVRKLAERVQSRLGLWPWQLLSVPSVQRPDLNPTTWSVHTIEALSALVTRETAEAPQVGQAERADRARTSTAATAANRSTRRSTRLNKRTTETNQDTAIDTNAEADADADAAAASADSVVHRIASQLAQAVDDRVRRQTRLSREGDTVLSTPKRPCLTCQDIRKVLGRGGGRGGGGVNQDGSSNKNNSNNNNGGQDPDQDQLEGDEGSRASRKLPQRQKHPRGRAVSEELGEDLLGVQDLDDLEDNIDPMLRISNNDAHHHGPYSSPSHYRPLMIQGHDSHIPDANGGKNHNSNEDNNDDGALSLTDPTVPDSFVDDQERAAAVTLTTTIRQQVQRLQDTVTELHDKLDHLRASLTGEASHVATKKDPRHKAAGRVAQLQRDLDAAETKLRERYTAEESLASAMQAMAAAARGSNHGNNNDRSDDTSTTILQQMQTALESYRHETLQIYAAPIASLVVTLAKAREEAEALEEAHLRVEQDIEEVTQAIQVFEERRRLWVTYENVLRIGPNSLGRLLGRFPGLEGILREACRELDLGSKGADWP</sequence>
<reference evidence="3 4" key="1">
    <citation type="journal article" date="2023" name="PLoS ONE">
        <title>Cytospora paraplurivora sp. nov. isolated from orchards with fruit tree decline syndrome in Ontario, Canada.</title>
        <authorList>
            <person name="Ilyukhin E."/>
            <person name="Nguyen H.D.T."/>
            <person name="Castle A.J."/>
            <person name="Ellouze W."/>
        </authorList>
    </citation>
    <scope>NUCLEOTIDE SEQUENCE [LARGE SCALE GENOMIC DNA]</scope>
    <source>
        <strain evidence="3 4">FDS-564</strain>
    </source>
</reference>
<feature type="compositionally biased region" description="Basic residues" evidence="2">
    <location>
        <begin position="243"/>
        <end position="256"/>
    </location>
</feature>
<accession>A0AAN9TX93</accession>
<feature type="coiled-coil region" evidence="1">
    <location>
        <begin position="367"/>
        <end position="422"/>
    </location>
</feature>
<feature type="region of interest" description="Disordered" evidence="2">
    <location>
        <begin position="163"/>
        <end position="186"/>
    </location>
</feature>
<gene>
    <name evidence="3" type="ORF">SLS53_009205</name>
</gene>
<dbReference type="AlphaFoldDB" id="A0AAN9TX93"/>
<keyword evidence="4" id="KW-1185">Reference proteome</keyword>
<dbReference type="EMBL" id="JAJSPL020000068">
    <property type="protein sequence ID" value="KAK7729789.1"/>
    <property type="molecule type" value="Genomic_DNA"/>
</dbReference>